<sequence length="1082" mass="116792">MSSFMKSPSPHQLSLLIKNVSKSKAAKLSSLEVIELRDLKNSVDELTWSNWLAFARTEKIRKKKKKEKKEIKEKEKEKRKERRDATRSPPIGEKKKEAISIKLPDSALSTSPTPPSSSESFTPIDRGPTSPKLSTAMQEKVQLRDKVVELEEALAESLQKHHEMTLKHDEELNLAREQSVDVLEELAMCKEKLNGLNDEYDLAQNMSNLFTPKQAAETAIRQNNQVKSANWRMVAIRAAFLRLRHAESAADSACASASAMQTFVQHSVDGKIKRAPGMQQVLTALSTAADAQSQFRIVAGGAAKALEPLMDVGPDGLDGIADADEGSIWASFLREDEEKKEEIEHVGGLAEGLELSSIVGMASLTPAQDKEEREGGHEVTIPPPPPAAPKTPEREKGDEGLHHDSDSSGVGFNASSSSDQDASTSEDEEILRKKALKKKRGEEEGGEEEEGEQKKKITKKIGTKKSKGASSPVAKKKKSSSSTIKATTTTTMMRKKRLANSPNSTKKKTLKKKAKSPSRERTKHKISKSARDLLSHASGMRSDLGQLRQAMSACMCQVDADLMKLKTSLATVMCKVLDKEVEDVKVVSNVYDSPSRVGSIFSPAPTPKPKELSRRNKARLKQKMDGGVRICAHVALPSASLHKSKNTPSTATSNVRISGNNVELGMIKENDLELLRVDFSRVFAYHHGGNVEAFFNRNVTGEVRPWVRNAVRGEGPGVVVVLSVGVGGRTVGSKGSASMSTAFLEGEEGDTGVMYDCIDAVFEEIDKDSTRDHDGGGGENEEFFRGLTVVVTAVEVKGGKVKDLLRDAGGWEADADSRGGRGGGLGEESDDSDSDSDNDEGTKKGEDVDSAGRPLVKVQVHTSQDFNKLVGVLSSVRHKDKKRQSIPYAHLVVKARIMSGEGLWSTVVFADVRVPAVDESVLYGVDDEEEDGYDWSRGGTSPTRSSHHKCVVHDERVLRISGEGGDGGKANRTHALGMDRLHAQEDSAALGCILESRWGANREGRGGRGLGGVNFDSGFDSALCKLIGRDVGGFGGFGVAGCGSEGSAVRCFVHVPSGGAKADAIDAATGMLFAECARGDVY</sequence>
<comment type="caution">
    <text evidence="2">The sequence shown here is derived from an EMBL/GenBank/DDBJ whole genome shotgun (WGS) entry which is preliminary data.</text>
</comment>
<evidence type="ECO:0000256" key="1">
    <source>
        <dbReference type="SAM" id="MobiDB-lite"/>
    </source>
</evidence>
<gene>
    <name evidence="2" type="ORF">TrST_g1594</name>
</gene>
<keyword evidence="3" id="KW-1185">Reference proteome</keyword>
<feature type="region of interest" description="Disordered" evidence="1">
    <location>
        <begin position="811"/>
        <end position="853"/>
    </location>
</feature>
<accession>A0A9W7E2H9</accession>
<feature type="compositionally biased region" description="Acidic residues" evidence="1">
    <location>
        <begin position="827"/>
        <end position="839"/>
    </location>
</feature>
<feature type="compositionally biased region" description="Basic residues" evidence="1">
    <location>
        <begin position="505"/>
        <end position="528"/>
    </location>
</feature>
<organism evidence="2 3">
    <name type="scientific">Triparma strigata</name>
    <dbReference type="NCBI Taxonomy" id="1606541"/>
    <lineage>
        <taxon>Eukaryota</taxon>
        <taxon>Sar</taxon>
        <taxon>Stramenopiles</taxon>
        <taxon>Ochrophyta</taxon>
        <taxon>Bolidophyceae</taxon>
        <taxon>Parmales</taxon>
        <taxon>Triparmaceae</taxon>
        <taxon>Triparma</taxon>
    </lineage>
</organism>
<feature type="compositionally biased region" description="Basic and acidic residues" evidence="1">
    <location>
        <begin position="391"/>
        <end position="406"/>
    </location>
</feature>
<feature type="compositionally biased region" description="Basic and acidic residues" evidence="1">
    <location>
        <begin position="68"/>
        <end position="99"/>
    </location>
</feature>
<evidence type="ECO:0000313" key="3">
    <source>
        <dbReference type="Proteomes" id="UP001165085"/>
    </source>
</evidence>
<dbReference type="EMBL" id="BRXY01000061">
    <property type="protein sequence ID" value="GMH59788.1"/>
    <property type="molecule type" value="Genomic_DNA"/>
</dbReference>
<proteinExistence type="predicted"/>
<feature type="compositionally biased region" description="Low complexity" evidence="1">
    <location>
        <begin position="480"/>
        <end position="491"/>
    </location>
</feature>
<feature type="compositionally biased region" description="Basic and acidic residues" evidence="1">
    <location>
        <begin position="368"/>
        <end position="377"/>
    </location>
</feature>
<name>A0A9W7E2H9_9STRA</name>
<evidence type="ECO:0000313" key="2">
    <source>
        <dbReference type="EMBL" id="GMH59788.1"/>
    </source>
</evidence>
<feature type="region of interest" description="Disordered" evidence="1">
    <location>
        <begin position="59"/>
        <end position="137"/>
    </location>
</feature>
<dbReference type="Proteomes" id="UP001165085">
    <property type="component" value="Unassembled WGS sequence"/>
</dbReference>
<dbReference type="AlphaFoldDB" id="A0A9W7E2H9"/>
<feature type="compositionally biased region" description="Low complexity" evidence="1">
    <location>
        <begin position="104"/>
        <end position="123"/>
    </location>
</feature>
<feature type="compositionally biased region" description="Basic residues" evidence="1">
    <location>
        <begin position="456"/>
        <end position="467"/>
    </location>
</feature>
<reference evidence="3" key="1">
    <citation type="journal article" date="2023" name="Commun. Biol.">
        <title>Genome analysis of Parmales, the sister group of diatoms, reveals the evolutionary specialization of diatoms from phago-mixotrophs to photoautotrophs.</title>
        <authorList>
            <person name="Ban H."/>
            <person name="Sato S."/>
            <person name="Yoshikawa S."/>
            <person name="Yamada K."/>
            <person name="Nakamura Y."/>
            <person name="Ichinomiya M."/>
            <person name="Sato N."/>
            <person name="Blanc-Mathieu R."/>
            <person name="Endo H."/>
            <person name="Kuwata A."/>
            <person name="Ogata H."/>
        </authorList>
    </citation>
    <scope>NUCLEOTIDE SEQUENCE [LARGE SCALE GENOMIC DNA]</scope>
    <source>
        <strain evidence="3">NIES 3701</strain>
    </source>
</reference>
<dbReference type="OrthoDB" id="10443331at2759"/>
<feature type="compositionally biased region" description="Low complexity" evidence="1">
    <location>
        <begin position="407"/>
        <end position="423"/>
    </location>
</feature>
<feature type="region of interest" description="Disordered" evidence="1">
    <location>
        <begin position="367"/>
        <end position="531"/>
    </location>
</feature>
<protein>
    <submittedName>
        <fullName evidence="2">Uncharacterized protein</fullName>
    </submittedName>
</protein>